<accession>A0A2N5H9E0</accession>
<evidence type="ECO:0000313" key="1">
    <source>
        <dbReference type="EMBL" id="PLS02133.1"/>
    </source>
</evidence>
<dbReference type="InterPro" id="IPR011059">
    <property type="entry name" value="Metal-dep_hydrolase_composite"/>
</dbReference>
<protein>
    <submittedName>
        <fullName evidence="1">Uncharacterized protein</fullName>
    </submittedName>
</protein>
<name>A0A2N5H9E0_9BACI</name>
<keyword evidence="2" id="KW-1185">Reference proteome</keyword>
<gene>
    <name evidence="1" type="ORF">CVD27_21550</name>
</gene>
<sequence length="298" mass="34270">MYIIENANILRDKRLHTCSLFICNEKISMIRKSTAHDQYMRMNLESYILTPSYVLLSTAFPMKSTFQVLKTFLSEKFLLKGCTTIFTYVELSYENELENKINEMKTALISSPIDFIIGVKIPPRLITLSLIRNCKKLKIPAIFVELKDNDELEEIPWGWIREAMFPFNSPLIPLISSPQKKEARMLLSKWKDIMVKEKITAIYDVIAENQPLSLAVLNKIGLYPHKGSLMTGTELSYNLYLKESEILKVDAESLFHYHSNRLVATVHKGKVIRAGEKVLYSPGSGEYVKVRTPSYFSL</sequence>
<comment type="caution">
    <text evidence="1">The sequence shown here is derived from an EMBL/GenBank/DDBJ whole genome shotgun (WGS) entry which is preliminary data.</text>
</comment>
<dbReference type="Proteomes" id="UP000234950">
    <property type="component" value="Unassembled WGS sequence"/>
</dbReference>
<dbReference type="AlphaFoldDB" id="A0A2N5H9E0"/>
<dbReference type="EMBL" id="PGVE01000080">
    <property type="protein sequence ID" value="PLS02133.1"/>
    <property type="molecule type" value="Genomic_DNA"/>
</dbReference>
<dbReference type="SUPFAM" id="SSF51338">
    <property type="entry name" value="Composite domain of metallo-dependent hydrolases"/>
    <property type="match status" value="1"/>
</dbReference>
<dbReference type="OrthoDB" id="2959323at2"/>
<organism evidence="1 2">
    <name type="scientific">Neobacillus cucumis</name>
    <dbReference type="NCBI Taxonomy" id="1740721"/>
    <lineage>
        <taxon>Bacteria</taxon>
        <taxon>Bacillati</taxon>
        <taxon>Bacillota</taxon>
        <taxon>Bacilli</taxon>
        <taxon>Bacillales</taxon>
        <taxon>Bacillaceae</taxon>
        <taxon>Neobacillus</taxon>
    </lineage>
</organism>
<dbReference type="GO" id="GO:0016810">
    <property type="term" value="F:hydrolase activity, acting on carbon-nitrogen (but not peptide) bonds"/>
    <property type="evidence" value="ECO:0007669"/>
    <property type="project" value="InterPro"/>
</dbReference>
<proteinExistence type="predicted"/>
<evidence type="ECO:0000313" key="2">
    <source>
        <dbReference type="Proteomes" id="UP000234950"/>
    </source>
</evidence>
<dbReference type="RefSeq" id="WP_101650350.1">
    <property type="nucleotide sequence ID" value="NZ_PGVE01000080.1"/>
</dbReference>
<reference evidence="1 2" key="1">
    <citation type="submission" date="2017-11" db="EMBL/GenBank/DDBJ databases">
        <title>Comparitive Functional Genomics of Dry Heat Resistant strains isolated from the Viking Spacecraft.</title>
        <authorList>
            <person name="Seuylemezian A."/>
            <person name="Cooper K."/>
            <person name="Vaishampayan P."/>
        </authorList>
    </citation>
    <scope>NUCLEOTIDE SEQUENCE [LARGE SCALE GENOMIC DNA]</scope>
    <source>
        <strain evidence="1 2">V32-6</strain>
    </source>
</reference>